<keyword evidence="7" id="KW-1185">Reference proteome</keyword>
<dbReference type="PROSITE" id="PS51352">
    <property type="entry name" value="THIOREDOXIN_2"/>
    <property type="match status" value="1"/>
</dbReference>
<keyword evidence="4" id="KW-0676">Redox-active center</keyword>
<sequence length="529" mass="59768">MGVVSFELYKLYTYHAMSVRLAIPLLLSALAFNACFDKTRNSDRSIIGAERRSDSTLFSISLAPGQSAVFNTFDTYGRFIEFKNPGINDSVIEQKFFIDKPMFLGAGNLIVTPGEPTFRTYGVLLNPGDTMRLINANDTFTIQYSSGYQQFVDSMIAVPKGFYWSFQEQDSLASLGVNGLLQKIDARYDRNEAAINALATSEMRKHVLKDLNTNIKYTAIARLITNPAVGRSPFADSLYEDMFQHVDDIRAINAQNRGEILAAIVAYNAGNQNRNLDKNDFWAVLAATDDRLKQSGIYQQQAISHVAGSFAYAPEKTVEINNQLRPIRTQDPFLDTLYQLSNILVTASTDFKKAEKDLSTFAGGRFNFIFENVGQSANREMKIITNLPAVDLYDFNGKLSDFRRIVMDKKYKLTVVDLWASWCVPCIGEMPHWEKSKHKLKGKPIQFVTISIDKDEDIDKWVAVSKRQGIYNDANQYRLANFKESPLTRLLNIRQIPRYLVINNKGDVVDDDFLRPSNGGFELGLLKLL</sequence>
<keyword evidence="3" id="KW-1015">Disulfide bond</keyword>
<comment type="subcellular location">
    <subcellularLocation>
        <location evidence="1">Cell envelope</location>
    </subcellularLocation>
</comment>
<dbReference type="InterPro" id="IPR012336">
    <property type="entry name" value="Thioredoxin-like_fold"/>
</dbReference>
<protein>
    <recommendedName>
        <fullName evidence="5">Thioredoxin domain-containing protein</fullName>
    </recommendedName>
</protein>
<dbReference type="CDD" id="cd02966">
    <property type="entry name" value="TlpA_like_family"/>
    <property type="match status" value="1"/>
</dbReference>
<comment type="caution">
    <text evidence="6">The sequence shown here is derived from an EMBL/GenBank/DDBJ whole genome shotgun (WGS) entry which is preliminary data.</text>
</comment>
<dbReference type="SUPFAM" id="SSF52833">
    <property type="entry name" value="Thioredoxin-like"/>
    <property type="match status" value="1"/>
</dbReference>
<evidence type="ECO:0000256" key="3">
    <source>
        <dbReference type="ARBA" id="ARBA00023157"/>
    </source>
</evidence>
<evidence type="ECO:0000313" key="6">
    <source>
        <dbReference type="EMBL" id="GGC39990.1"/>
    </source>
</evidence>
<organism evidence="6 7">
    <name type="scientific">Parapedobacter defluvii</name>
    <dbReference type="NCBI Taxonomy" id="2045106"/>
    <lineage>
        <taxon>Bacteria</taxon>
        <taxon>Pseudomonadati</taxon>
        <taxon>Bacteroidota</taxon>
        <taxon>Sphingobacteriia</taxon>
        <taxon>Sphingobacteriales</taxon>
        <taxon>Sphingobacteriaceae</taxon>
        <taxon>Parapedobacter</taxon>
    </lineage>
</organism>
<proteinExistence type="predicted"/>
<dbReference type="Proteomes" id="UP000597338">
    <property type="component" value="Unassembled WGS sequence"/>
</dbReference>
<dbReference type="PANTHER" id="PTHR42852:SF6">
    <property type="entry name" value="THIOL:DISULFIDE INTERCHANGE PROTEIN DSBE"/>
    <property type="match status" value="1"/>
</dbReference>
<name>A0ABQ1MK92_9SPHI</name>
<keyword evidence="2" id="KW-0201">Cytochrome c-type biogenesis</keyword>
<feature type="domain" description="Thioredoxin" evidence="5">
    <location>
        <begin position="381"/>
        <end position="522"/>
    </location>
</feature>
<dbReference type="Gene3D" id="3.40.30.10">
    <property type="entry name" value="Glutaredoxin"/>
    <property type="match status" value="1"/>
</dbReference>
<evidence type="ECO:0000256" key="1">
    <source>
        <dbReference type="ARBA" id="ARBA00004196"/>
    </source>
</evidence>
<evidence type="ECO:0000256" key="2">
    <source>
        <dbReference type="ARBA" id="ARBA00022748"/>
    </source>
</evidence>
<dbReference type="PANTHER" id="PTHR42852">
    <property type="entry name" value="THIOL:DISULFIDE INTERCHANGE PROTEIN DSBE"/>
    <property type="match status" value="1"/>
</dbReference>
<dbReference type="EMBL" id="BMIK01000015">
    <property type="protein sequence ID" value="GGC39990.1"/>
    <property type="molecule type" value="Genomic_DNA"/>
</dbReference>
<dbReference type="InterPro" id="IPR050553">
    <property type="entry name" value="Thioredoxin_ResA/DsbE_sf"/>
</dbReference>
<dbReference type="Pfam" id="PF13905">
    <property type="entry name" value="Thioredoxin_8"/>
    <property type="match status" value="1"/>
</dbReference>
<accession>A0ABQ1MK92</accession>
<evidence type="ECO:0000259" key="5">
    <source>
        <dbReference type="PROSITE" id="PS51352"/>
    </source>
</evidence>
<dbReference type="InterPro" id="IPR036249">
    <property type="entry name" value="Thioredoxin-like_sf"/>
</dbReference>
<evidence type="ECO:0000313" key="7">
    <source>
        <dbReference type="Proteomes" id="UP000597338"/>
    </source>
</evidence>
<reference evidence="7" key="1">
    <citation type="journal article" date="2019" name="Int. J. Syst. Evol. Microbiol.">
        <title>The Global Catalogue of Microorganisms (GCM) 10K type strain sequencing project: providing services to taxonomists for standard genome sequencing and annotation.</title>
        <authorList>
            <consortium name="The Broad Institute Genomics Platform"/>
            <consortium name="The Broad Institute Genome Sequencing Center for Infectious Disease"/>
            <person name="Wu L."/>
            <person name="Ma J."/>
        </authorList>
    </citation>
    <scope>NUCLEOTIDE SEQUENCE [LARGE SCALE GENOMIC DNA]</scope>
    <source>
        <strain evidence="7">CGMCC 1.15342</strain>
    </source>
</reference>
<evidence type="ECO:0000256" key="4">
    <source>
        <dbReference type="ARBA" id="ARBA00023284"/>
    </source>
</evidence>
<gene>
    <name evidence="6" type="ORF">GCM10011386_35100</name>
</gene>
<dbReference type="InterPro" id="IPR013766">
    <property type="entry name" value="Thioredoxin_domain"/>
</dbReference>